<evidence type="ECO:0000313" key="11">
    <source>
        <dbReference type="Proteomes" id="UP000428328"/>
    </source>
</evidence>
<feature type="transmembrane region" description="Helical" evidence="8">
    <location>
        <begin position="94"/>
        <end position="114"/>
    </location>
</feature>
<organism evidence="10 11">
    <name type="scientific">Pseudodesulfovibrio cashew</name>
    <dbReference type="NCBI Taxonomy" id="2678688"/>
    <lineage>
        <taxon>Bacteria</taxon>
        <taxon>Pseudomonadati</taxon>
        <taxon>Thermodesulfobacteriota</taxon>
        <taxon>Desulfovibrionia</taxon>
        <taxon>Desulfovibrionales</taxon>
        <taxon>Desulfovibrionaceae</taxon>
    </lineage>
</organism>
<keyword evidence="2 8" id="KW-0813">Transport</keyword>
<evidence type="ECO:0000256" key="5">
    <source>
        <dbReference type="ARBA" id="ARBA00022692"/>
    </source>
</evidence>
<dbReference type="GO" id="GO:0005886">
    <property type="term" value="C:plasma membrane"/>
    <property type="evidence" value="ECO:0007669"/>
    <property type="project" value="UniProtKB-SubCell"/>
</dbReference>
<feature type="transmembrane region" description="Helical" evidence="8">
    <location>
        <begin position="471"/>
        <end position="500"/>
    </location>
</feature>
<keyword evidence="3" id="KW-1003">Cell membrane</keyword>
<evidence type="ECO:0000256" key="3">
    <source>
        <dbReference type="ARBA" id="ARBA00022475"/>
    </source>
</evidence>
<evidence type="ECO:0000256" key="8">
    <source>
        <dbReference type="RuleBase" id="RU363032"/>
    </source>
</evidence>
<keyword evidence="5 8" id="KW-0812">Transmembrane</keyword>
<feature type="domain" description="ABC transmembrane type-1" evidence="9">
    <location>
        <begin position="317"/>
        <end position="499"/>
    </location>
</feature>
<feature type="transmembrane region" description="Helical" evidence="8">
    <location>
        <begin position="134"/>
        <end position="156"/>
    </location>
</feature>
<gene>
    <name evidence="10" type="ORF">GM415_00535</name>
</gene>
<dbReference type="PANTHER" id="PTHR43357">
    <property type="entry name" value="INNER MEMBRANE ABC TRANSPORTER PERMEASE PROTEIN YDCV"/>
    <property type="match status" value="1"/>
</dbReference>
<feature type="domain" description="ABC transmembrane type-1" evidence="9">
    <location>
        <begin position="57"/>
        <end position="247"/>
    </location>
</feature>
<dbReference type="Gene3D" id="1.10.3720.10">
    <property type="entry name" value="MetI-like"/>
    <property type="match status" value="2"/>
</dbReference>
<keyword evidence="11" id="KW-1185">Reference proteome</keyword>
<dbReference type="InterPro" id="IPR035906">
    <property type="entry name" value="MetI-like_sf"/>
</dbReference>
<dbReference type="Proteomes" id="UP000428328">
    <property type="component" value="Chromosome"/>
</dbReference>
<name>A0A6I6JFB7_9BACT</name>
<keyword evidence="4" id="KW-0997">Cell inner membrane</keyword>
<dbReference type="InterPro" id="IPR000515">
    <property type="entry name" value="MetI-like"/>
</dbReference>
<evidence type="ECO:0000256" key="4">
    <source>
        <dbReference type="ARBA" id="ARBA00022519"/>
    </source>
</evidence>
<feature type="transmembrane region" description="Helical" evidence="8">
    <location>
        <begin position="350"/>
        <end position="372"/>
    </location>
</feature>
<dbReference type="AlphaFoldDB" id="A0A6I6JFB7"/>
<dbReference type="GO" id="GO:0055085">
    <property type="term" value="P:transmembrane transport"/>
    <property type="evidence" value="ECO:0007669"/>
    <property type="project" value="InterPro"/>
</dbReference>
<accession>A0A6I6JFB7</accession>
<evidence type="ECO:0000256" key="2">
    <source>
        <dbReference type="ARBA" id="ARBA00022448"/>
    </source>
</evidence>
<comment type="similarity">
    <text evidence="8">Belongs to the binding-protein-dependent transport system permease family.</text>
</comment>
<keyword evidence="6 8" id="KW-1133">Transmembrane helix</keyword>
<feature type="transmembrane region" description="Helical" evidence="8">
    <location>
        <begin position="318"/>
        <end position="338"/>
    </location>
</feature>
<dbReference type="SUPFAM" id="SSF161098">
    <property type="entry name" value="MetI-like"/>
    <property type="match status" value="2"/>
</dbReference>
<proteinExistence type="inferred from homology"/>
<reference evidence="10 11" key="1">
    <citation type="submission" date="2019-11" db="EMBL/GenBank/DDBJ databases">
        <authorList>
            <person name="Zheng R.K."/>
            <person name="Sun C.M."/>
        </authorList>
    </citation>
    <scope>NUCLEOTIDE SEQUENCE [LARGE SCALE GENOMIC DNA]</scope>
    <source>
        <strain evidence="10 11">SRB007</strain>
    </source>
</reference>
<feature type="transmembrane region" description="Helical" evidence="8">
    <location>
        <begin position="429"/>
        <end position="451"/>
    </location>
</feature>
<evidence type="ECO:0000259" key="9">
    <source>
        <dbReference type="PROSITE" id="PS50928"/>
    </source>
</evidence>
<dbReference type="PROSITE" id="PS50928">
    <property type="entry name" value="ABC_TM1"/>
    <property type="match status" value="2"/>
</dbReference>
<feature type="transmembrane region" description="Helical" evidence="8">
    <location>
        <begin position="61"/>
        <end position="82"/>
    </location>
</feature>
<evidence type="ECO:0000256" key="1">
    <source>
        <dbReference type="ARBA" id="ARBA00004429"/>
    </source>
</evidence>
<keyword evidence="7 8" id="KW-0472">Membrane</keyword>
<comment type="subcellular location">
    <subcellularLocation>
        <location evidence="1">Cell inner membrane</location>
        <topology evidence="1">Multi-pass membrane protein</topology>
    </subcellularLocation>
    <subcellularLocation>
        <location evidence="8">Cell membrane</location>
        <topology evidence="8">Multi-pass membrane protein</topology>
    </subcellularLocation>
</comment>
<evidence type="ECO:0000256" key="7">
    <source>
        <dbReference type="ARBA" id="ARBA00023136"/>
    </source>
</evidence>
<feature type="transmembrane region" description="Helical" evidence="8">
    <location>
        <begin position="230"/>
        <end position="251"/>
    </location>
</feature>
<feature type="transmembrane region" description="Helical" evidence="8">
    <location>
        <begin position="279"/>
        <end position="298"/>
    </location>
</feature>
<evidence type="ECO:0000313" key="10">
    <source>
        <dbReference type="EMBL" id="QGY38687.1"/>
    </source>
</evidence>
<dbReference type="KEGG" id="psel:GM415_00535"/>
<protein>
    <submittedName>
        <fullName evidence="10">ABC transporter permease subunit</fullName>
    </submittedName>
</protein>
<feature type="transmembrane region" description="Helical" evidence="8">
    <location>
        <begin position="177"/>
        <end position="199"/>
    </location>
</feature>
<feature type="transmembrane region" description="Helical" evidence="8">
    <location>
        <begin position="392"/>
        <end position="408"/>
    </location>
</feature>
<evidence type="ECO:0000256" key="6">
    <source>
        <dbReference type="ARBA" id="ARBA00022989"/>
    </source>
</evidence>
<dbReference type="EMBL" id="CP046400">
    <property type="protein sequence ID" value="QGY38687.1"/>
    <property type="molecule type" value="Genomic_DNA"/>
</dbReference>
<sequence length="516" mass="53308">MDAMGYASPTATRITRAGAACFLLLVLAPMFASALDGDSLIETLRLSLPTGRKGALLLNSLSLAALTAALTTLLGALTGIAMLTPGRLPTRLKLLFPALFLVPPHIHSLAWSRLFHWTASLFGLPLANGLPAAAWVQTMHLLPLGAGLAALALAHLDRAGIETGLTMAEPGAVWRSIVLPQATPMLLAGVGLAFVLSLVDYGIPSLFQVNTYAMEIFAEFSASGQAARPLALSLALLVPSGAVLAATHRGLRKVLLAPSRKTEGAFLPPWPVAWRPLRLLGSAIALVQAAVPLTVLVLGLSKGTTGGSTVLGSLGELVYSLAVSAAAALLALLPALGYARVMQRGGSLRWLLPLVALAIPAPLTGAGLIALFRGTPLMGSDLLPALASACRFMPAAALILAAALSHLPEDRLEAGLVFAGNESRFARKIFLPLLAPGLAAALLLVFALALGELGATLMVCPPGRGTVTMKIYNYLHAGTFDAVAGLCLATLGLVLGGMLFAQRMAFGDKIGRRPSC</sequence>
<dbReference type="PANTHER" id="PTHR43357:SF3">
    <property type="entry name" value="FE(3+)-TRANSPORT SYSTEM PERMEASE PROTEIN FBPB 2"/>
    <property type="match status" value="1"/>
</dbReference>
<dbReference type="Pfam" id="PF00528">
    <property type="entry name" value="BPD_transp_1"/>
    <property type="match status" value="1"/>
</dbReference>